<dbReference type="AlphaFoldDB" id="A0A7M3UQK9"/>
<keyword evidence="5" id="KW-0539">Nucleus</keyword>
<dbReference type="Pfam" id="PF00010">
    <property type="entry name" value="HLH"/>
    <property type="match status" value="1"/>
</dbReference>
<feature type="compositionally biased region" description="Polar residues" evidence="6">
    <location>
        <begin position="207"/>
        <end position="216"/>
    </location>
</feature>
<evidence type="ECO:0000256" key="2">
    <source>
        <dbReference type="ARBA" id="ARBA00005510"/>
    </source>
</evidence>
<evidence type="ECO:0000256" key="5">
    <source>
        <dbReference type="ARBA" id="ARBA00023242"/>
    </source>
</evidence>
<evidence type="ECO:0000256" key="4">
    <source>
        <dbReference type="ARBA" id="ARBA00023163"/>
    </source>
</evidence>
<dbReference type="InterPro" id="IPR045843">
    <property type="entry name" value="IND-like"/>
</dbReference>
<feature type="compositionally biased region" description="Low complexity" evidence="6">
    <location>
        <begin position="188"/>
        <end position="206"/>
    </location>
</feature>
<feature type="region of interest" description="Disordered" evidence="6">
    <location>
        <begin position="245"/>
        <end position="277"/>
    </location>
</feature>
<dbReference type="GO" id="GO:0003700">
    <property type="term" value="F:DNA-binding transcription factor activity"/>
    <property type="evidence" value="ECO:0007669"/>
    <property type="project" value="InterPro"/>
</dbReference>
<dbReference type="InterPro" id="IPR011598">
    <property type="entry name" value="bHLH_dom"/>
</dbReference>
<feature type="region of interest" description="Disordered" evidence="6">
    <location>
        <begin position="188"/>
        <end position="216"/>
    </location>
</feature>
<accession>A0A7M3UQK9</accession>
<dbReference type="CDD" id="cd11454">
    <property type="entry name" value="bHLH_AtIND_like"/>
    <property type="match status" value="1"/>
</dbReference>
<comment type="subcellular location">
    <subcellularLocation>
        <location evidence="1">Nucleus</location>
    </subcellularLocation>
</comment>
<dbReference type="PANTHER" id="PTHR45914">
    <property type="entry name" value="TRANSCRIPTION FACTOR HEC3-RELATED"/>
    <property type="match status" value="1"/>
</dbReference>
<dbReference type="GO" id="GO:0046983">
    <property type="term" value="F:protein dimerization activity"/>
    <property type="evidence" value="ECO:0007669"/>
    <property type="project" value="InterPro"/>
</dbReference>
<evidence type="ECO:0000256" key="6">
    <source>
        <dbReference type="SAM" id="MobiDB-lite"/>
    </source>
</evidence>
<dbReference type="PANTHER" id="PTHR45914:SF12">
    <property type="entry name" value="TRANSCRIPTION FACTOR BHLH87"/>
    <property type="match status" value="1"/>
</dbReference>
<evidence type="ECO:0000259" key="7">
    <source>
        <dbReference type="PROSITE" id="PS50888"/>
    </source>
</evidence>
<dbReference type="GO" id="GO:0005634">
    <property type="term" value="C:nucleus"/>
    <property type="evidence" value="ECO:0007669"/>
    <property type="project" value="UniProtKB-SubCell"/>
</dbReference>
<comment type="similarity">
    <text evidence="2">Belongs to the bHLH protein family.</text>
</comment>
<dbReference type="EMBL" id="MN883659">
    <property type="protein sequence ID" value="QOJ43712.1"/>
    <property type="molecule type" value="mRNA"/>
</dbReference>
<keyword evidence="3" id="KW-0805">Transcription regulation</keyword>
<feature type="domain" description="BHLH" evidence="7">
    <location>
        <begin position="318"/>
        <end position="367"/>
    </location>
</feature>
<protein>
    <submittedName>
        <fullName evidence="8">BHLH transcription factor</fullName>
    </submittedName>
</protein>
<gene>
    <name evidence="8" type="primary">bHLH51</name>
</gene>
<sequence length="406" mass="44194">MDNLGWDSVKINPSILFRNSIDQMTTIPPNIWSNINNIQYQVSSHCPDYCITSSKAELINDSLLNSNLGLLQMQLVDSFGVSDMIETADSNRVREMVEMLVPAAFDTISSSSSLDVDNFLQQHQEAAVRLAAADSHISSTSQDQLQLVSLPAATKLVLDPLGISGSRTQNFGINTKNDLPVTFASGAGSSGNFSSSSGESDAAANSQGSSLAESTKNCQNFSKRKLEEHSSPVVGGKGFQIFFERPAKSTKRRRSEISTTTSTTSNIDFRQESKGSYEPDTEAIAQVKEMIYRAAAMRPVNLVLGEVAEKPKRKNVRISSDPQTVAARHRRERISERLRVLQKLVPGGDKMDTASMLDEAANYLKFLKSQVTALETLGTTTPSSSNLSSNSKPVPFTSTVTALWKP</sequence>
<dbReference type="SMART" id="SM00353">
    <property type="entry name" value="HLH"/>
    <property type="match status" value="1"/>
</dbReference>
<dbReference type="Gene3D" id="4.10.280.10">
    <property type="entry name" value="Helix-loop-helix DNA-binding domain"/>
    <property type="match status" value="1"/>
</dbReference>
<dbReference type="SUPFAM" id="SSF47459">
    <property type="entry name" value="HLH, helix-loop-helix DNA-binding domain"/>
    <property type="match status" value="1"/>
</dbReference>
<organism evidence="8">
    <name type="scientific">Dracaena cambodiana</name>
    <dbReference type="NCBI Taxonomy" id="580341"/>
    <lineage>
        <taxon>Eukaryota</taxon>
        <taxon>Viridiplantae</taxon>
        <taxon>Streptophyta</taxon>
        <taxon>Embryophyta</taxon>
        <taxon>Tracheophyta</taxon>
        <taxon>Spermatophyta</taxon>
        <taxon>Magnoliopsida</taxon>
        <taxon>Liliopsida</taxon>
        <taxon>Asparagales</taxon>
        <taxon>Asparagaceae</taxon>
        <taxon>Nolinoideae</taxon>
        <taxon>Dracaena</taxon>
    </lineage>
</organism>
<evidence type="ECO:0000256" key="1">
    <source>
        <dbReference type="ARBA" id="ARBA00004123"/>
    </source>
</evidence>
<dbReference type="InterPro" id="IPR036638">
    <property type="entry name" value="HLH_DNA-bd_sf"/>
</dbReference>
<proteinExistence type="evidence at transcript level"/>
<evidence type="ECO:0000313" key="8">
    <source>
        <dbReference type="EMBL" id="QOJ43712.1"/>
    </source>
</evidence>
<evidence type="ECO:0000256" key="3">
    <source>
        <dbReference type="ARBA" id="ARBA00023015"/>
    </source>
</evidence>
<keyword evidence="4" id="KW-0804">Transcription</keyword>
<name>A0A7M3UQK9_9ASPA</name>
<dbReference type="PROSITE" id="PS50888">
    <property type="entry name" value="BHLH"/>
    <property type="match status" value="1"/>
</dbReference>
<reference evidence="8" key="1">
    <citation type="submission" date="2019-12" db="EMBL/GenBank/DDBJ databases">
        <title>Identification of the bHLH gene family in Dracaena cambodiana reveals candidate genes involved in flavonoid biosynthesis.</title>
        <authorList>
            <person name="Zhu J."/>
            <person name="Peng S."/>
        </authorList>
    </citation>
    <scope>NUCLEOTIDE SEQUENCE</scope>
</reference>